<dbReference type="EMBL" id="JADIMV010000061">
    <property type="protein sequence ID" value="MBO8439732.1"/>
    <property type="molecule type" value="Genomic_DNA"/>
</dbReference>
<protein>
    <recommendedName>
        <fullName evidence="4">SPOR domain-containing protein</fullName>
    </recommendedName>
</protein>
<evidence type="ECO:0000256" key="1">
    <source>
        <dbReference type="SAM" id="SignalP"/>
    </source>
</evidence>
<evidence type="ECO:0000313" key="2">
    <source>
        <dbReference type="EMBL" id="MBO8439732.1"/>
    </source>
</evidence>
<reference evidence="2" key="2">
    <citation type="journal article" date="2021" name="PeerJ">
        <title>Extensive microbial diversity within the chicken gut microbiome revealed by metagenomics and culture.</title>
        <authorList>
            <person name="Gilroy R."/>
            <person name="Ravi A."/>
            <person name="Getino M."/>
            <person name="Pursley I."/>
            <person name="Horton D.L."/>
            <person name="Alikhan N.F."/>
            <person name="Baker D."/>
            <person name="Gharbi K."/>
            <person name="Hall N."/>
            <person name="Watson M."/>
            <person name="Adriaenssens E.M."/>
            <person name="Foster-Nyarko E."/>
            <person name="Jarju S."/>
            <person name="Secka A."/>
            <person name="Antonio M."/>
            <person name="Oren A."/>
            <person name="Chaudhuri R.R."/>
            <person name="La Ragione R."/>
            <person name="Hildebrand F."/>
            <person name="Pallen M.J."/>
        </authorList>
    </citation>
    <scope>NUCLEOTIDE SEQUENCE</scope>
    <source>
        <strain evidence="2">3924</strain>
    </source>
</reference>
<dbReference type="Proteomes" id="UP000712007">
    <property type="component" value="Unassembled WGS sequence"/>
</dbReference>
<name>A0A940DKP6_9BACT</name>
<organism evidence="2 3">
    <name type="scientific">Candidatus Aphodosoma intestinipullorum</name>
    <dbReference type="NCBI Taxonomy" id="2840674"/>
    <lineage>
        <taxon>Bacteria</taxon>
        <taxon>Pseudomonadati</taxon>
        <taxon>Bacteroidota</taxon>
        <taxon>Bacteroidia</taxon>
        <taxon>Bacteroidales</taxon>
        <taxon>Candidatus Aphodosoma</taxon>
    </lineage>
</organism>
<feature type="chain" id="PRO_5037083161" description="SPOR domain-containing protein" evidence="1">
    <location>
        <begin position="20"/>
        <end position="164"/>
    </location>
</feature>
<dbReference type="AlphaFoldDB" id="A0A940DKP6"/>
<keyword evidence="1" id="KW-0732">Signal</keyword>
<gene>
    <name evidence="2" type="ORF">IAC51_03690</name>
</gene>
<accession>A0A940DKP6</accession>
<proteinExistence type="predicted"/>
<sequence length="164" mass="18812">MMKRLFFLIMLSACIPVLADAQATDTITAAKATTPARISYIERLSYKDRFTDAMVTLHHSDAIERLLRLSSAETRTARGFRIQLYSSNRGAKAREEAFEIEKTLLEKQPNLEVYVSYEAPFWKVRVGNCVDHSAAQEFRQWVIGEFPDYAPETYIVPSEIQIKE</sequence>
<comment type="caution">
    <text evidence="2">The sequence shown here is derived from an EMBL/GenBank/DDBJ whole genome shotgun (WGS) entry which is preliminary data.</text>
</comment>
<evidence type="ECO:0008006" key="4">
    <source>
        <dbReference type="Google" id="ProtNLM"/>
    </source>
</evidence>
<reference evidence="2" key="1">
    <citation type="submission" date="2020-10" db="EMBL/GenBank/DDBJ databases">
        <authorList>
            <person name="Gilroy R."/>
        </authorList>
    </citation>
    <scope>NUCLEOTIDE SEQUENCE</scope>
    <source>
        <strain evidence="2">3924</strain>
    </source>
</reference>
<feature type="signal peptide" evidence="1">
    <location>
        <begin position="1"/>
        <end position="19"/>
    </location>
</feature>
<evidence type="ECO:0000313" key="3">
    <source>
        <dbReference type="Proteomes" id="UP000712007"/>
    </source>
</evidence>